<proteinExistence type="predicted"/>
<evidence type="ECO:0000256" key="3">
    <source>
        <dbReference type="SAM" id="MobiDB-lite"/>
    </source>
</evidence>
<dbReference type="InterPro" id="IPR000315">
    <property type="entry name" value="Znf_B-box"/>
</dbReference>
<dbReference type="SUPFAM" id="SSF57845">
    <property type="entry name" value="B-box zinc-binding domain"/>
    <property type="match status" value="1"/>
</dbReference>
<dbReference type="EMBL" id="LSSK01000018">
    <property type="protein sequence ID" value="OMH86081.1"/>
    <property type="molecule type" value="Genomic_DNA"/>
</dbReference>
<keyword evidence="2" id="KW-0175">Coiled coil</keyword>
<dbReference type="OrthoDB" id="5800423at2759"/>
<feature type="compositionally biased region" description="Polar residues" evidence="3">
    <location>
        <begin position="741"/>
        <end position="769"/>
    </location>
</feature>
<evidence type="ECO:0000256" key="1">
    <source>
        <dbReference type="PROSITE-ProRule" id="PRU00024"/>
    </source>
</evidence>
<feature type="compositionally biased region" description="Low complexity" evidence="3">
    <location>
        <begin position="605"/>
        <end position="640"/>
    </location>
</feature>
<comment type="caution">
    <text evidence="5">The sequence shown here is derived from an EMBL/GenBank/DDBJ whole genome shotgun (WGS) entry which is preliminary data.</text>
</comment>
<evidence type="ECO:0000259" key="4">
    <source>
        <dbReference type="PROSITE" id="PS50119"/>
    </source>
</evidence>
<reference evidence="6" key="1">
    <citation type="submission" date="2017-01" db="EMBL/GenBank/DDBJ databases">
        <authorList>
            <person name="Wang Y."/>
            <person name="White M."/>
            <person name="Kvist S."/>
            <person name="Moncalvo J.-M."/>
        </authorList>
    </citation>
    <scope>NUCLEOTIDE SEQUENCE [LARGE SCALE GENOMIC DNA]</scope>
    <source>
        <strain evidence="6">COL-18-3</strain>
    </source>
</reference>
<dbReference type="Pfam" id="PF00643">
    <property type="entry name" value="zf-B_box"/>
    <property type="match status" value="1"/>
</dbReference>
<evidence type="ECO:0000256" key="2">
    <source>
        <dbReference type="SAM" id="Coils"/>
    </source>
</evidence>
<feature type="coiled-coil region" evidence="2">
    <location>
        <begin position="307"/>
        <end position="338"/>
    </location>
</feature>
<gene>
    <name evidence="5" type="ORF">AX774_g359</name>
</gene>
<feature type="compositionally biased region" description="Basic and acidic residues" evidence="3">
    <location>
        <begin position="42"/>
        <end position="76"/>
    </location>
</feature>
<feature type="compositionally biased region" description="Low complexity" evidence="3">
    <location>
        <begin position="676"/>
        <end position="687"/>
    </location>
</feature>
<keyword evidence="1" id="KW-0862">Zinc</keyword>
<dbReference type="CDD" id="cd19756">
    <property type="entry name" value="Bbox2"/>
    <property type="match status" value="1"/>
</dbReference>
<dbReference type="AlphaFoldDB" id="A0A1R1PYS5"/>
<organism evidence="5 6">
    <name type="scientific">Zancudomyces culisetae</name>
    <name type="common">Gut fungus</name>
    <name type="synonym">Smittium culisetae</name>
    <dbReference type="NCBI Taxonomy" id="1213189"/>
    <lineage>
        <taxon>Eukaryota</taxon>
        <taxon>Fungi</taxon>
        <taxon>Fungi incertae sedis</taxon>
        <taxon>Zoopagomycota</taxon>
        <taxon>Kickxellomycotina</taxon>
        <taxon>Harpellomycetes</taxon>
        <taxon>Harpellales</taxon>
        <taxon>Legeriomycetaceae</taxon>
        <taxon>Zancudomyces</taxon>
    </lineage>
</organism>
<feature type="compositionally biased region" description="Basic and acidic residues" evidence="3">
    <location>
        <begin position="84"/>
        <end position="105"/>
    </location>
</feature>
<dbReference type="GO" id="GO:0008270">
    <property type="term" value="F:zinc ion binding"/>
    <property type="evidence" value="ECO:0007669"/>
    <property type="project" value="UniProtKB-KW"/>
</dbReference>
<dbReference type="Proteomes" id="UP000188320">
    <property type="component" value="Unassembled WGS sequence"/>
</dbReference>
<protein>
    <recommendedName>
        <fullName evidence="4">B box-type domain-containing protein</fullName>
    </recommendedName>
</protein>
<feature type="region of interest" description="Disordered" evidence="3">
    <location>
        <begin position="668"/>
        <end position="769"/>
    </location>
</feature>
<keyword evidence="1" id="KW-0863">Zinc-finger</keyword>
<evidence type="ECO:0000313" key="5">
    <source>
        <dbReference type="EMBL" id="OMH86081.1"/>
    </source>
</evidence>
<sequence>MFSKEKNIKEEIESDSEFEIEEFEIFLHEESEKKFIQIKNMEPESNIKNKELLSEHTRPRESIPHKRADVSTENRKSHIVLGSTKEDNTRESESNKDLFKKDVVKADGTGTGTGTETKIRLETRTEGGSEKKEGEERTEQIGKRRSKDTGAVVEGKGEDECEEEEEEEENDDEDDEEEEEEEEASTLGDLVTVRRNSRGVWTEDLEKKIQVMLFGETCKMHGTQKALYWCSDCELGVCEICKNNQELHKKHDLSPAAVKYDEVYDMVDEEIEKCLELGAQVDSEVKNIRLKGEDLKEEYNCIINKCRRRLDEQIKVIKKKHTKVERQIRRAVEQLESECVEMHQLVNFSQDQMESYTRTQAIVGGKALAISLKDKYQNMSGMIGTKQYLLSKSNEKFKETIRCEEPKPSSVKITVNRIHMLGKEPEHLKIENYSIKTYGCEFGLTIRRSRSDDGDALITIEVELLEDERFQNIEKVNTNVRVQLEFPRHPNLQNNCLVANNTNFKFGEVKLFELLKLDEDIVETLSNSADSICFVAVSVGIYSYYETTRLLEAQLLSVAGSNTDGVLLRRKTAAINKSKRLGTMQDNVSLDNDEFNSDFEDESDSISLSSTSDSSALDEYGSPSPSLSHSTPPSLSSSSSYQRIDTRLEEISERFGQIELMRNTLMNTSVPDSSFTTPPQTPQRYQQNHSPNGHAQTSGFLYNKNRSLPIAHRHNSPNDNNRKKPYSSFNTTLRRKKAISRYNNPSSPSSVTFPNMNHYSSNPTVRDSENNTFSFAPIPFHRNLENQNFSSLPFNGATGATSTTTSFSFRSSTTADKLRKSIKSINSHSTYDSGDSFSTLLSAKPYKPKSGGNKESGKRVRFPSEKNLLESIKVIKSGGYS</sequence>
<dbReference type="PROSITE" id="PS50119">
    <property type="entry name" value="ZF_BBOX"/>
    <property type="match status" value="1"/>
</dbReference>
<feature type="region of interest" description="Disordered" evidence="3">
    <location>
        <begin position="840"/>
        <end position="862"/>
    </location>
</feature>
<feature type="compositionally biased region" description="Basic and acidic residues" evidence="3">
    <location>
        <begin position="117"/>
        <end position="142"/>
    </location>
</feature>
<feature type="region of interest" description="Disordered" evidence="3">
    <location>
        <begin position="42"/>
        <end position="191"/>
    </location>
</feature>
<keyword evidence="1" id="KW-0479">Metal-binding</keyword>
<feature type="compositionally biased region" description="Acidic residues" evidence="3">
    <location>
        <begin position="591"/>
        <end position="604"/>
    </location>
</feature>
<accession>A0A1R1PYS5</accession>
<evidence type="ECO:0000313" key="6">
    <source>
        <dbReference type="Proteomes" id="UP000188320"/>
    </source>
</evidence>
<feature type="region of interest" description="Disordered" evidence="3">
    <location>
        <begin position="589"/>
        <end position="643"/>
    </location>
</feature>
<feature type="compositionally biased region" description="Acidic residues" evidence="3">
    <location>
        <begin position="157"/>
        <end position="184"/>
    </location>
</feature>
<feature type="compositionally biased region" description="Polar residues" evidence="3">
    <location>
        <begin position="688"/>
        <end position="706"/>
    </location>
</feature>
<feature type="domain" description="B box-type" evidence="4">
    <location>
        <begin position="218"/>
        <end position="256"/>
    </location>
</feature>
<keyword evidence="6" id="KW-1185">Reference proteome</keyword>
<dbReference type="Gene3D" id="3.30.160.60">
    <property type="entry name" value="Classic Zinc Finger"/>
    <property type="match status" value="1"/>
</dbReference>
<name>A0A1R1PYS5_ZANCU</name>